<name>A0A7W9AI15_9SPHN</name>
<comment type="caution">
    <text evidence="1">The sequence shown here is derived from an EMBL/GenBank/DDBJ whole genome shotgun (WGS) entry which is preliminary data.</text>
</comment>
<dbReference type="EMBL" id="JACIJC010000003">
    <property type="protein sequence ID" value="MBB5685839.1"/>
    <property type="molecule type" value="Genomic_DNA"/>
</dbReference>
<sequence length="69" mass="7681">MTKVVLAKIEHNAPDAAKAQTVRDSRGKAHRVRVVDVNSDRFGDDLLSVFRANVSRARKQNRQLPVAAE</sequence>
<dbReference type="AlphaFoldDB" id="A0A7W9AI15"/>
<dbReference type="RefSeq" id="WP_184017681.1">
    <property type="nucleotide sequence ID" value="NZ_JACIJC010000003.1"/>
</dbReference>
<evidence type="ECO:0000313" key="2">
    <source>
        <dbReference type="Proteomes" id="UP000549617"/>
    </source>
</evidence>
<proteinExistence type="predicted"/>
<reference evidence="1 2" key="1">
    <citation type="submission" date="2020-08" db="EMBL/GenBank/DDBJ databases">
        <title>Genomic Encyclopedia of Type Strains, Phase IV (KMG-IV): sequencing the most valuable type-strain genomes for metagenomic binning, comparative biology and taxonomic classification.</title>
        <authorList>
            <person name="Goeker M."/>
        </authorList>
    </citation>
    <scope>NUCLEOTIDE SEQUENCE [LARGE SCALE GENOMIC DNA]</scope>
    <source>
        <strain evidence="1 2">DSM 25079</strain>
    </source>
</reference>
<keyword evidence="2" id="KW-1185">Reference proteome</keyword>
<gene>
    <name evidence="1" type="ORF">FHS49_001855</name>
</gene>
<organism evidence="1 2">
    <name type="scientific">Sphingobium boeckii</name>
    <dbReference type="NCBI Taxonomy" id="1082345"/>
    <lineage>
        <taxon>Bacteria</taxon>
        <taxon>Pseudomonadati</taxon>
        <taxon>Pseudomonadota</taxon>
        <taxon>Alphaproteobacteria</taxon>
        <taxon>Sphingomonadales</taxon>
        <taxon>Sphingomonadaceae</taxon>
        <taxon>Sphingobium</taxon>
    </lineage>
</organism>
<protein>
    <submittedName>
        <fullName evidence="1">Uncharacterized protein</fullName>
    </submittedName>
</protein>
<evidence type="ECO:0000313" key="1">
    <source>
        <dbReference type="EMBL" id="MBB5685839.1"/>
    </source>
</evidence>
<accession>A0A7W9AI15</accession>
<dbReference type="Proteomes" id="UP000549617">
    <property type="component" value="Unassembled WGS sequence"/>
</dbReference>